<sequence>MRLVELATLGNATTAFAILLALISRGSLDTTLRIAFTCAFVAAPTALAGFICREVILARSLSPPIERLRLVLVCGVFGALVLLGAALWEILLDVLIPLVGEIGAAAGLLWLIGVFVFAVHTLDRHRFGNEEEDAEAP</sequence>
<dbReference type="AlphaFoldDB" id="A0A167WRK4"/>
<reference evidence="2 3" key="1">
    <citation type="journal article" date="2016" name="Gene">
        <title>PacBio SMRT assembly of a complex multi-replicon genome reveals chlorocatechol degradative operon in a region of genome plasticity.</title>
        <authorList>
            <person name="Ricker N."/>
            <person name="Shen S.Y."/>
            <person name="Goordial J."/>
            <person name="Jin S."/>
            <person name="Fulthorpe R.R."/>
        </authorList>
    </citation>
    <scope>NUCLEOTIDE SEQUENCE [LARGE SCALE GENOMIC DNA]</scope>
    <source>
        <strain evidence="2 3">OLGA172</strain>
        <plasmid evidence="3">polga2</plasmid>
    </source>
</reference>
<accession>A0A167WRK4</accession>
<organism evidence="2 3">
    <name type="scientific">Paraburkholderia phytofirmans OLGA172</name>
    <dbReference type="NCBI Taxonomy" id="1417228"/>
    <lineage>
        <taxon>Bacteria</taxon>
        <taxon>Pseudomonadati</taxon>
        <taxon>Pseudomonadota</taxon>
        <taxon>Betaproteobacteria</taxon>
        <taxon>Burkholderiales</taxon>
        <taxon>Burkholderiaceae</taxon>
        <taxon>Paraburkholderia</taxon>
    </lineage>
</organism>
<evidence type="ECO:0000256" key="1">
    <source>
        <dbReference type="SAM" id="Phobius"/>
    </source>
</evidence>
<name>A0A167WRK4_9BURK</name>
<protein>
    <submittedName>
        <fullName evidence="2">Uncharacterized protein</fullName>
    </submittedName>
</protein>
<dbReference type="EMBL" id="CP014581">
    <property type="protein sequence ID" value="ANB78078.1"/>
    <property type="molecule type" value="Genomic_DNA"/>
</dbReference>
<keyword evidence="1" id="KW-0812">Transmembrane</keyword>
<geneLocation type="plasmid" evidence="3">
    <name>polga2</name>
</geneLocation>
<proteinExistence type="predicted"/>
<keyword evidence="1" id="KW-1133">Transmembrane helix</keyword>
<dbReference type="KEGG" id="buz:AYM40_37620"/>
<feature type="transmembrane region" description="Helical" evidence="1">
    <location>
        <begin position="34"/>
        <end position="56"/>
    </location>
</feature>
<dbReference type="Proteomes" id="UP000076852">
    <property type="component" value="Plasmid pOLGA2"/>
</dbReference>
<feature type="transmembrane region" description="Helical" evidence="1">
    <location>
        <begin position="94"/>
        <end position="119"/>
    </location>
</feature>
<keyword evidence="2" id="KW-0614">Plasmid</keyword>
<keyword evidence="3" id="KW-1185">Reference proteome</keyword>
<feature type="transmembrane region" description="Helical" evidence="1">
    <location>
        <begin position="68"/>
        <end position="88"/>
    </location>
</feature>
<gene>
    <name evidence="2" type="ORF">AYM40_37620</name>
</gene>
<keyword evidence="1" id="KW-0472">Membrane</keyword>
<evidence type="ECO:0000313" key="3">
    <source>
        <dbReference type="Proteomes" id="UP000076852"/>
    </source>
</evidence>
<evidence type="ECO:0000313" key="2">
    <source>
        <dbReference type="EMBL" id="ANB78078.1"/>
    </source>
</evidence>
<feature type="transmembrane region" description="Helical" evidence="1">
    <location>
        <begin position="7"/>
        <end position="28"/>
    </location>
</feature>